<comment type="caution">
    <text evidence="3">The sequence shown here is derived from an EMBL/GenBank/DDBJ whole genome shotgun (WGS) entry which is preliminary data.</text>
</comment>
<dbReference type="RefSeq" id="WP_284062042.1">
    <property type="nucleotide sequence ID" value="NZ_CP126158.1"/>
</dbReference>
<gene>
    <name evidence="1" type="ORF">ACFQFD_03635</name>
    <name evidence="2" type="ORF">ACFQFD_04170</name>
    <name evidence="3" type="ORF">ACFQFD_18475</name>
    <name evidence="4" type="ORF">ACFQFD_18670</name>
</gene>
<sequence length="78" mass="8703">MSAETPAYVSDGLVVDHHDPHEFIIRCPSCGRQGSRGDRPGENDRRCSRCNRIMGVTPVRPQRSGWAADAAREEEVRP</sequence>
<evidence type="ECO:0000313" key="4">
    <source>
        <dbReference type="EMBL" id="MFC6787950.1"/>
    </source>
</evidence>
<evidence type="ECO:0000313" key="1">
    <source>
        <dbReference type="EMBL" id="MFC6785104.1"/>
    </source>
</evidence>
<reference evidence="3" key="3">
    <citation type="submission" date="2024-09" db="EMBL/GenBank/DDBJ databases">
        <authorList>
            <person name="Sun Q."/>
        </authorList>
    </citation>
    <scope>NUCLEOTIDE SEQUENCE</scope>
    <source>
        <strain evidence="3">NBRC 112888</strain>
    </source>
</reference>
<dbReference type="EMBL" id="JBHSWX010000012">
    <property type="protein sequence ID" value="MFC6787950.1"/>
    <property type="molecule type" value="Genomic_DNA"/>
</dbReference>
<protein>
    <submittedName>
        <fullName evidence="3">Uncharacterized protein</fullName>
    </submittedName>
</protein>
<evidence type="ECO:0000313" key="2">
    <source>
        <dbReference type="EMBL" id="MFC6785199.1"/>
    </source>
</evidence>
<dbReference type="Proteomes" id="UP001596443">
    <property type="component" value="Unassembled WGS sequence"/>
</dbReference>
<name>A0ABD5TEZ1_9EURY</name>
<dbReference type="AlphaFoldDB" id="A0ABD5TEZ1"/>
<organism evidence="3 5">
    <name type="scientific">Halobaculum halobium</name>
    <dbReference type="NCBI Taxonomy" id="3032281"/>
    <lineage>
        <taxon>Archaea</taxon>
        <taxon>Methanobacteriati</taxon>
        <taxon>Methanobacteriota</taxon>
        <taxon>Stenosarchaea group</taxon>
        <taxon>Halobacteria</taxon>
        <taxon>Halobacteriales</taxon>
        <taxon>Haloferacaceae</taxon>
        <taxon>Halobaculum</taxon>
    </lineage>
</organism>
<keyword evidence="5" id="KW-1185">Reference proteome</keyword>
<reference evidence="3" key="1">
    <citation type="journal article" date="2014" name="Int. J. Syst. Evol. Microbiol.">
        <title>Complete genome sequence of Corynebacterium casei LMG S-19264T (=DSM 44701T), isolated from a smear-ripened cheese.</title>
        <authorList>
            <consortium name="US DOE Joint Genome Institute (JGI-PGF)"/>
            <person name="Walter F."/>
            <person name="Albersmeier A."/>
            <person name="Kalinowski J."/>
            <person name="Ruckert C."/>
        </authorList>
    </citation>
    <scope>NUCLEOTIDE SEQUENCE [LARGE SCALE GENOMIC DNA]</scope>
    <source>
        <strain evidence="3">NBRC 112888</strain>
    </source>
</reference>
<evidence type="ECO:0000313" key="3">
    <source>
        <dbReference type="EMBL" id="MFC6787911.1"/>
    </source>
</evidence>
<evidence type="ECO:0000313" key="5">
    <source>
        <dbReference type="Proteomes" id="UP001596443"/>
    </source>
</evidence>
<dbReference type="EMBL" id="JBHSWX010000012">
    <property type="protein sequence ID" value="MFC6787911.1"/>
    <property type="molecule type" value="Genomic_DNA"/>
</dbReference>
<proteinExistence type="predicted"/>
<dbReference type="GeneID" id="81211095"/>
<reference evidence="5" key="2">
    <citation type="journal article" date="2019" name="Int. J. Syst. Evol. Microbiol.">
        <title>The Global Catalogue of Microorganisms (GCM) 10K type strain sequencing project: providing services to taxonomists for standard genome sequencing and annotation.</title>
        <authorList>
            <consortium name="The Broad Institute Genomics Platform"/>
            <consortium name="The Broad Institute Genome Sequencing Center for Infectious Disease"/>
            <person name="Wu L."/>
            <person name="Ma J."/>
        </authorList>
    </citation>
    <scope>NUCLEOTIDE SEQUENCE [LARGE SCALE GENOMIC DNA]</scope>
    <source>
        <strain evidence="5">SYNS20</strain>
    </source>
</reference>
<dbReference type="EMBL" id="JBHSWX010000012">
    <property type="protein sequence ID" value="MFC6785199.1"/>
    <property type="molecule type" value="Genomic_DNA"/>
</dbReference>
<accession>A0ABD5TEZ1</accession>
<dbReference type="EMBL" id="JBHSWX010000011">
    <property type="protein sequence ID" value="MFC6785104.1"/>
    <property type="molecule type" value="Genomic_DNA"/>
</dbReference>